<proteinExistence type="inferred from homology"/>
<evidence type="ECO:0000256" key="7">
    <source>
        <dbReference type="ARBA" id="ARBA00023145"/>
    </source>
</evidence>
<dbReference type="Proteomes" id="UP000196027">
    <property type="component" value="Chromosome"/>
</dbReference>
<keyword evidence="11 12" id="KW-0670">Pyruvate</keyword>
<dbReference type="InterPro" id="IPR003817">
    <property type="entry name" value="PS_Dcarbxylase"/>
</dbReference>
<evidence type="ECO:0000256" key="3">
    <source>
        <dbReference type="ARBA" id="ARBA00022516"/>
    </source>
</evidence>
<dbReference type="KEGG" id="ome:OLMES_1817"/>
<comment type="PTM">
    <text evidence="12">Is synthesized initially as an inactive proenzyme. Formation of the active enzyme involves a self-maturation process in which the active site pyruvoyl group is generated from an internal serine residue via an autocatalytic post-translational modification. Two non-identical subunits are generated from the proenzyme in this reaction, and the pyruvate is formed at the N-terminus of the alpha chain, which is derived from the carboxyl end of the proenzyme. The autoendoproteolytic cleavage occurs by a canonical serine protease mechanism, in which the side chain hydroxyl group of the serine supplies its oxygen atom to form the C-terminus of the beta chain, while the remainder of the serine residue undergoes an oxidative deamination to produce ammonia and the pyruvoyl prosthetic group on the alpha chain. During this reaction, the Ser that is part of the protease active site of the proenzyme becomes the pyruvoyl prosthetic group, which constitutes an essential element of the active site of the mature decarboxylase.</text>
</comment>
<evidence type="ECO:0000256" key="1">
    <source>
        <dbReference type="ARBA" id="ARBA00005189"/>
    </source>
</evidence>
<reference evidence="14 15" key="1">
    <citation type="submission" date="2017-05" db="EMBL/GenBank/DDBJ databases">
        <title>Genomic insights into alkan degradation activity of Oleiphilus messinensis.</title>
        <authorList>
            <person name="Kozyavkin S.A."/>
            <person name="Slesarev A.I."/>
            <person name="Golyshin P.N."/>
            <person name="Korzhenkov A."/>
            <person name="Golyshina O.N."/>
            <person name="Toshchakov S.V."/>
        </authorList>
    </citation>
    <scope>NUCLEOTIDE SEQUENCE [LARGE SCALE GENOMIC DNA]</scope>
    <source>
        <strain evidence="14 15">ME102</strain>
    </source>
</reference>
<comment type="function">
    <text evidence="12">Catalyzes the formation of phosphatidylethanolamine (PtdEtn) from phosphatidylserine (PtdSer).</text>
</comment>
<keyword evidence="13" id="KW-0812">Transmembrane</keyword>
<feature type="active site" description="Charge relay system; for autoendoproteolytic cleavage activity" evidence="12">
    <location>
        <position position="251"/>
    </location>
</feature>
<keyword evidence="15" id="KW-1185">Reference proteome</keyword>
<dbReference type="EC" id="4.1.1.65" evidence="12"/>
<feature type="active site" description="Charge relay system; for autoendoproteolytic cleavage activity" evidence="12">
    <location>
        <position position="91"/>
    </location>
</feature>
<comment type="pathway">
    <text evidence="12">Phospholipid metabolism; phosphatidylethanolamine biosynthesis; phosphatidylethanolamine from CDP-diacylglycerol: step 2/2.</text>
</comment>
<organism evidence="14 15">
    <name type="scientific">Oleiphilus messinensis</name>
    <dbReference type="NCBI Taxonomy" id="141451"/>
    <lineage>
        <taxon>Bacteria</taxon>
        <taxon>Pseudomonadati</taxon>
        <taxon>Pseudomonadota</taxon>
        <taxon>Gammaproteobacteria</taxon>
        <taxon>Oceanospirillales</taxon>
        <taxon>Oleiphilaceae</taxon>
        <taxon>Oleiphilus</taxon>
    </lineage>
</organism>
<evidence type="ECO:0000256" key="8">
    <source>
        <dbReference type="ARBA" id="ARBA00023209"/>
    </source>
</evidence>
<keyword evidence="7 12" id="KW-0865">Zymogen</keyword>
<dbReference type="Pfam" id="PF02666">
    <property type="entry name" value="PS_Dcarbxylase"/>
    <property type="match status" value="1"/>
</dbReference>
<evidence type="ECO:0000256" key="4">
    <source>
        <dbReference type="ARBA" id="ARBA00022793"/>
    </source>
</evidence>
<feature type="transmembrane region" description="Helical" evidence="13">
    <location>
        <begin position="193"/>
        <end position="217"/>
    </location>
</feature>
<dbReference type="PANTHER" id="PTHR10067">
    <property type="entry name" value="PHOSPHATIDYLSERINE DECARBOXYLASE"/>
    <property type="match status" value="1"/>
</dbReference>
<dbReference type="HAMAP" id="MF_00662">
    <property type="entry name" value="PS_decarb_PSD_B_type1"/>
    <property type="match status" value="1"/>
</dbReference>
<gene>
    <name evidence="12" type="primary">psd</name>
    <name evidence="14" type="ORF">OLMES_1817</name>
</gene>
<dbReference type="GO" id="GO:0004609">
    <property type="term" value="F:phosphatidylserine decarboxylase activity"/>
    <property type="evidence" value="ECO:0007669"/>
    <property type="project" value="UniProtKB-UniRule"/>
</dbReference>
<comment type="cofactor">
    <cofactor evidence="12">
        <name>pyruvate</name>
        <dbReference type="ChEBI" id="CHEBI:15361"/>
    </cofactor>
    <text evidence="12">Binds 1 pyruvoyl group covalently per subunit.</text>
</comment>
<keyword evidence="9 12" id="KW-0456">Lyase</keyword>
<feature type="site" description="Cleavage (non-hydrolytic); by autocatalysis" evidence="12">
    <location>
        <begin position="250"/>
        <end position="251"/>
    </location>
</feature>
<dbReference type="GO" id="GO:0005886">
    <property type="term" value="C:plasma membrane"/>
    <property type="evidence" value="ECO:0007669"/>
    <property type="project" value="UniProtKB-SubCell"/>
</dbReference>
<dbReference type="InterPro" id="IPR033177">
    <property type="entry name" value="PSD-B"/>
</dbReference>
<dbReference type="AlphaFoldDB" id="A0A1Y0I645"/>
<evidence type="ECO:0000313" key="14">
    <source>
        <dbReference type="EMBL" id="ARU55891.1"/>
    </source>
</evidence>
<dbReference type="NCBIfam" id="TIGR00163">
    <property type="entry name" value="PS_decarb"/>
    <property type="match status" value="1"/>
</dbReference>
<keyword evidence="2 12" id="KW-1003">Cell membrane</keyword>
<feature type="active site" description="Charge relay system; for autoendoproteolytic cleavage activity" evidence="12">
    <location>
        <position position="148"/>
    </location>
</feature>
<protein>
    <recommendedName>
        <fullName evidence="12">Phosphatidylserine decarboxylase proenzyme</fullName>
        <ecNumber evidence="12">4.1.1.65</ecNumber>
    </recommendedName>
    <component>
        <recommendedName>
            <fullName evidence="12">Phosphatidylserine decarboxylase alpha chain</fullName>
        </recommendedName>
    </component>
    <component>
        <recommendedName>
            <fullName evidence="12">Phosphatidylserine decarboxylase beta chain</fullName>
        </recommendedName>
    </component>
</protein>
<dbReference type="RefSeq" id="WP_087460942.1">
    <property type="nucleotide sequence ID" value="NZ_CP021425.1"/>
</dbReference>
<keyword evidence="8 12" id="KW-0594">Phospholipid biosynthesis</keyword>
<dbReference type="GO" id="GO:0006646">
    <property type="term" value="P:phosphatidylethanolamine biosynthetic process"/>
    <property type="evidence" value="ECO:0007669"/>
    <property type="project" value="UniProtKB-UniRule"/>
</dbReference>
<keyword evidence="6 12" id="KW-0472">Membrane</keyword>
<keyword evidence="4 12" id="KW-0210">Decarboxylase</keyword>
<evidence type="ECO:0000256" key="11">
    <source>
        <dbReference type="ARBA" id="ARBA00023317"/>
    </source>
</evidence>
<sequence>MRFDNLFVMGQHLAPQHGLSRAAGMLANSKVAAIKNPFINWFIKQYNVNMAEAEFPNAEDYADFNTFFTRALKPGVRPIDPSENTLVSPVDGTISQIGRVEKGKLFQAKGQDFSLIDLLGGSMERAKPFVDGEFTTIYLSPKDYHRIHMPEAATLREMVHVPGRLFSVNPVTTEKVSALFARNERVVCIFDTAFGPMAMILVGAMIVASIETSWAGLVAPSRRRVKAVQYGEDLNIRFARGDEMGRFKLGSTVVLVTPPKTTEWLDHLKAGSALRMGEPIANLQG</sequence>
<name>A0A1Y0I645_9GAMM</name>
<comment type="subunit">
    <text evidence="12">Heterodimer of a large membrane-associated beta subunit and a small pyruvoyl-containing alpha subunit.</text>
</comment>
<feature type="chain" id="PRO_5023256318" description="Phosphatidylserine decarboxylase beta chain" evidence="12">
    <location>
        <begin position="1"/>
        <end position="250"/>
    </location>
</feature>
<dbReference type="InterPro" id="IPR033178">
    <property type="entry name" value="PSD_type1_pro"/>
</dbReference>
<evidence type="ECO:0000256" key="5">
    <source>
        <dbReference type="ARBA" id="ARBA00023098"/>
    </source>
</evidence>
<comment type="pathway">
    <text evidence="1">Lipid metabolism.</text>
</comment>
<feature type="modified residue" description="Pyruvic acid (Ser); by autocatalysis" evidence="12">
    <location>
        <position position="251"/>
    </location>
</feature>
<keyword evidence="10 12" id="KW-1208">Phospholipid metabolism</keyword>
<keyword evidence="3 12" id="KW-0444">Lipid biosynthesis</keyword>
<evidence type="ECO:0000313" key="15">
    <source>
        <dbReference type="Proteomes" id="UP000196027"/>
    </source>
</evidence>
<comment type="similarity">
    <text evidence="12">Belongs to the phosphatidylserine decarboxylase family. PSD-B subfamily. Prokaryotic type I sub-subfamily.</text>
</comment>
<keyword evidence="13" id="KW-1133">Transmembrane helix</keyword>
<evidence type="ECO:0000256" key="13">
    <source>
        <dbReference type="SAM" id="Phobius"/>
    </source>
</evidence>
<keyword evidence="5 12" id="KW-0443">Lipid metabolism</keyword>
<evidence type="ECO:0000256" key="9">
    <source>
        <dbReference type="ARBA" id="ARBA00023239"/>
    </source>
</evidence>
<dbReference type="OrthoDB" id="9802030at2"/>
<evidence type="ECO:0000256" key="10">
    <source>
        <dbReference type="ARBA" id="ARBA00023264"/>
    </source>
</evidence>
<feature type="active site" description="Schiff-base intermediate with substrate; via pyruvic acid; for decarboxylase activity" evidence="12">
    <location>
        <position position="251"/>
    </location>
</feature>
<dbReference type="PANTHER" id="PTHR10067:SF6">
    <property type="entry name" value="PHOSPHATIDYLSERINE DECARBOXYLASE PROENZYME, MITOCHONDRIAL"/>
    <property type="match status" value="1"/>
</dbReference>
<comment type="subcellular location">
    <subcellularLocation>
        <location evidence="12">Cell membrane</location>
        <topology evidence="12">Peripheral membrane protein</topology>
    </subcellularLocation>
</comment>
<evidence type="ECO:0000256" key="6">
    <source>
        <dbReference type="ARBA" id="ARBA00023136"/>
    </source>
</evidence>
<dbReference type="EMBL" id="CP021425">
    <property type="protein sequence ID" value="ARU55891.1"/>
    <property type="molecule type" value="Genomic_DNA"/>
</dbReference>
<dbReference type="UniPathway" id="UPA00558">
    <property type="reaction ID" value="UER00616"/>
</dbReference>
<evidence type="ECO:0000256" key="12">
    <source>
        <dbReference type="HAMAP-Rule" id="MF_00662"/>
    </source>
</evidence>
<comment type="catalytic activity">
    <reaction evidence="12">
        <text>a 1,2-diacyl-sn-glycero-3-phospho-L-serine + H(+) = a 1,2-diacyl-sn-glycero-3-phosphoethanolamine + CO2</text>
        <dbReference type="Rhea" id="RHEA:20828"/>
        <dbReference type="ChEBI" id="CHEBI:15378"/>
        <dbReference type="ChEBI" id="CHEBI:16526"/>
        <dbReference type="ChEBI" id="CHEBI:57262"/>
        <dbReference type="ChEBI" id="CHEBI:64612"/>
        <dbReference type="EC" id="4.1.1.65"/>
    </reaction>
</comment>
<accession>A0A1Y0I645</accession>
<evidence type="ECO:0000256" key="2">
    <source>
        <dbReference type="ARBA" id="ARBA00022475"/>
    </source>
</evidence>
<feature type="chain" id="PRO_5023256320" description="Phosphatidylserine decarboxylase alpha chain" evidence="12">
    <location>
        <begin position="251"/>
        <end position="285"/>
    </location>
</feature>